<evidence type="ECO:0000256" key="2">
    <source>
        <dbReference type="ARBA" id="ARBA00009220"/>
    </source>
</evidence>
<dbReference type="InterPro" id="IPR049730">
    <property type="entry name" value="SNF2/RAD54-like_C"/>
</dbReference>
<feature type="domain" description="Helicase C-terminal" evidence="13">
    <location>
        <begin position="378"/>
        <end position="540"/>
    </location>
</feature>
<evidence type="ECO:0000256" key="3">
    <source>
        <dbReference type="ARBA" id="ARBA00009687"/>
    </source>
</evidence>
<evidence type="ECO:0000256" key="5">
    <source>
        <dbReference type="ARBA" id="ARBA00022801"/>
    </source>
</evidence>
<keyword evidence="8" id="KW-0156">Chromatin regulator</keyword>
<dbReference type="VEuPathDB" id="MicrosporidiaDB:NEDG_01304"/>
<dbReference type="InterPro" id="IPR015195">
    <property type="entry name" value="SLIDE"/>
</dbReference>
<dbReference type="FunFam" id="3.40.50.300:FF:000082">
    <property type="entry name" value="ISWI chromatin remodeling complex ATPase ISW1"/>
    <property type="match status" value="1"/>
</dbReference>
<dbReference type="CDD" id="cd00167">
    <property type="entry name" value="SANT"/>
    <property type="match status" value="1"/>
</dbReference>
<sequence>MREEVIERYKEFIGDNGLFQILLGSKASATKHTKRARMERQEARASKGNEDVLSLSEKEAFSFSSSPGYITGTLREYQIEGLNWLINMYESKINGILADEMGLGKTLQTISLLGFLHTYKKNKLPNLLIVPKSTLQNWKNEFKKFMPGVKTVIFHCSKKDIRETSRELQELDYIGCITTYEMCLMGKNALRGINWQYIVIDEAHRIKNEETMLSKVVRLFPCTHRLLLTGTPLQNNIHELWALLNFLAPEVFSDGEGFDAWVESASSASETEAVDKLRNLLSLFILRREKSDVEKSLLPKKIINLYSPLTDMQRKWYKMILEKDVGNVVADGSKVQLMNIVCQLRKCCNHPYLFDGAEPGPPYTTDEHMVQNSGKMVLLDKLLVNLKQKGSRVLIFSQMTRMLDILEDYCNLREHEYCRIDGSTGTEDRCEAIEEFNKPDSSTFIFLLSTRAGGLGINLATADVVVVYDNDWNPQMDLQAQDRAHRIGQKKQVYVFNFLMENTIEEKILERALKKLKLDEIIVQNGKKKDNTISQNELLGILASGVEDVFKTDNAPEKTIEEIIRLGMEKTDSLNSRVGEQTVLGQVTNHEIKAYEWEGEDYSAKSAKLKLAKFAATTETTRTRGMSTGIFTKRKPVAGLRQYSLPDYQFFPKKLHLLQEKELQAFQGTGIPTDLLTEEEETEKKQLYAHGFIAWSKKDFVLYVRGCEKFGRTCIAKIAREIPGKNMDEVDEYGRVFWSRVNELQDAEKIQVQIQRGEHRIVKIQKIKEYLKEKAKREGPAFKIFYPPNTRAFGYTEEADRFILLSLNGEIDKNGCYDKLWHKIRSTSTFLFDYYFRVRTPQDLQKRAQTLFSALLKERKSKEEHLKGRVLQEDAGEEEALGAGVGASLPASAPGLGHDPEALGVAHES</sequence>
<evidence type="ECO:0000259" key="13">
    <source>
        <dbReference type="PROSITE" id="PS51194"/>
    </source>
</evidence>
<dbReference type="InterPro" id="IPR027417">
    <property type="entry name" value="P-loop_NTPase"/>
</dbReference>
<evidence type="ECO:0000256" key="9">
    <source>
        <dbReference type="ARBA" id="ARBA00023125"/>
    </source>
</evidence>
<dbReference type="Gene3D" id="3.40.50.300">
    <property type="entry name" value="P-loop containing nucleotide triphosphate hydrolases"/>
    <property type="match status" value="1"/>
</dbReference>
<protein>
    <recommendedName>
        <fullName evidence="17">SWI/SNF-related matrix-associated actin-dependent regulator of chromatin subfamily A member 5</fullName>
    </recommendedName>
</protein>
<dbReference type="GO" id="GO:0005524">
    <property type="term" value="F:ATP binding"/>
    <property type="evidence" value="ECO:0007669"/>
    <property type="project" value="UniProtKB-KW"/>
</dbReference>
<dbReference type="InterPro" id="IPR038718">
    <property type="entry name" value="SNF2-like_sf"/>
</dbReference>
<dbReference type="FunFam" id="3.40.50.10810:FF:000005">
    <property type="entry name" value="Photoperiod-independent early flowering 1"/>
    <property type="match status" value="1"/>
</dbReference>
<dbReference type="PANTHER" id="PTHR45623">
    <property type="entry name" value="CHROMODOMAIN-HELICASE-DNA-BINDING PROTEIN 3-RELATED-RELATED"/>
    <property type="match status" value="1"/>
</dbReference>
<keyword evidence="4" id="KW-0547">Nucleotide-binding</keyword>
<dbReference type="InterPro" id="IPR036306">
    <property type="entry name" value="ISWI_HAND-dom_sf"/>
</dbReference>
<dbReference type="Pfam" id="PF00176">
    <property type="entry name" value="SNF2-rel_dom"/>
    <property type="match status" value="1"/>
</dbReference>
<evidence type="ECO:0000256" key="8">
    <source>
        <dbReference type="ARBA" id="ARBA00022853"/>
    </source>
</evidence>
<organism evidence="15 16">
    <name type="scientific">Nematocida displodere</name>
    <dbReference type="NCBI Taxonomy" id="1805483"/>
    <lineage>
        <taxon>Eukaryota</taxon>
        <taxon>Fungi</taxon>
        <taxon>Fungi incertae sedis</taxon>
        <taxon>Microsporidia</taxon>
        <taxon>Nematocida</taxon>
    </lineage>
</organism>
<dbReference type="SUPFAM" id="SSF46689">
    <property type="entry name" value="Homeodomain-like"/>
    <property type="match status" value="2"/>
</dbReference>
<accession>A0A177ECI6</accession>
<comment type="similarity">
    <text evidence="2">Belongs to the SNF2/RAD54 helicase family. SWR1 subfamily.</text>
</comment>
<dbReference type="PROSITE" id="PS51192">
    <property type="entry name" value="HELICASE_ATP_BIND_1"/>
    <property type="match status" value="1"/>
</dbReference>
<dbReference type="RefSeq" id="XP_067543910.1">
    <property type="nucleotide sequence ID" value="XM_067688722.1"/>
</dbReference>
<dbReference type="InterPro" id="IPR001005">
    <property type="entry name" value="SANT/Myb"/>
</dbReference>
<name>A0A177ECI6_9MICR</name>
<dbReference type="Pfam" id="PF09111">
    <property type="entry name" value="SLIDE"/>
    <property type="match status" value="1"/>
</dbReference>
<dbReference type="GO" id="GO:0004386">
    <property type="term" value="F:helicase activity"/>
    <property type="evidence" value="ECO:0007669"/>
    <property type="project" value="UniProtKB-KW"/>
</dbReference>
<dbReference type="Gene3D" id="1.10.10.60">
    <property type="entry name" value="Homeodomain-like"/>
    <property type="match status" value="2"/>
</dbReference>
<dbReference type="EMBL" id="LTDL01000041">
    <property type="protein sequence ID" value="OAG29231.1"/>
    <property type="molecule type" value="Genomic_DNA"/>
</dbReference>
<keyword evidence="5" id="KW-0378">Hydrolase</keyword>
<feature type="region of interest" description="Disordered" evidence="11">
    <location>
        <begin position="866"/>
        <end position="909"/>
    </location>
</feature>
<comment type="caution">
    <text evidence="15">The sequence shown here is derived from an EMBL/GenBank/DDBJ whole genome shotgun (WGS) entry which is preliminary data.</text>
</comment>
<proteinExistence type="inferred from homology"/>
<dbReference type="SUPFAM" id="SSF101224">
    <property type="entry name" value="HAND domain of the nucleosome remodeling ATPase ISWI"/>
    <property type="match status" value="1"/>
</dbReference>
<feature type="domain" description="SANT" evidence="14">
    <location>
        <begin position="690"/>
        <end position="742"/>
    </location>
</feature>
<evidence type="ECO:0000256" key="7">
    <source>
        <dbReference type="ARBA" id="ARBA00022840"/>
    </source>
</evidence>
<dbReference type="GO" id="GO:0016887">
    <property type="term" value="F:ATP hydrolysis activity"/>
    <property type="evidence" value="ECO:0007669"/>
    <property type="project" value="TreeGrafter"/>
</dbReference>
<keyword evidence="9" id="KW-0238">DNA-binding</keyword>
<dbReference type="InterPro" id="IPR000330">
    <property type="entry name" value="SNF2_N"/>
</dbReference>
<comment type="similarity">
    <text evidence="3">Belongs to the SNF2/RAD54 helicase family. ISWI subfamily.</text>
</comment>
<dbReference type="SMART" id="SM00490">
    <property type="entry name" value="HELICc"/>
    <property type="match status" value="1"/>
</dbReference>
<dbReference type="CDD" id="cd18793">
    <property type="entry name" value="SF2_C_SNF"/>
    <property type="match status" value="1"/>
</dbReference>
<dbReference type="PROSITE" id="PS51194">
    <property type="entry name" value="HELICASE_CTER"/>
    <property type="match status" value="1"/>
</dbReference>
<dbReference type="InterPro" id="IPR001650">
    <property type="entry name" value="Helicase_C-like"/>
</dbReference>
<evidence type="ECO:0008006" key="17">
    <source>
        <dbReference type="Google" id="ProtNLM"/>
    </source>
</evidence>
<evidence type="ECO:0000313" key="16">
    <source>
        <dbReference type="Proteomes" id="UP000185944"/>
    </source>
</evidence>
<keyword evidence="6" id="KW-0347">Helicase</keyword>
<evidence type="ECO:0000259" key="12">
    <source>
        <dbReference type="PROSITE" id="PS51192"/>
    </source>
</evidence>
<evidence type="ECO:0000259" key="14">
    <source>
        <dbReference type="PROSITE" id="PS51293"/>
    </source>
</evidence>
<dbReference type="GO" id="GO:0005634">
    <property type="term" value="C:nucleus"/>
    <property type="evidence" value="ECO:0007669"/>
    <property type="project" value="UniProtKB-SubCell"/>
</dbReference>
<feature type="domain" description="Helicase ATP-binding" evidence="12">
    <location>
        <begin position="86"/>
        <end position="250"/>
    </location>
</feature>
<evidence type="ECO:0000313" key="15">
    <source>
        <dbReference type="EMBL" id="OAG29231.1"/>
    </source>
</evidence>
<dbReference type="GO" id="GO:0042393">
    <property type="term" value="F:histone binding"/>
    <property type="evidence" value="ECO:0007669"/>
    <property type="project" value="TreeGrafter"/>
</dbReference>
<evidence type="ECO:0000256" key="4">
    <source>
        <dbReference type="ARBA" id="ARBA00022741"/>
    </source>
</evidence>
<keyword evidence="10" id="KW-0539">Nucleus</keyword>
<dbReference type="InterPro" id="IPR017884">
    <property type="entry name" value="SANT_dom"/>
</dbReference>
<dbReference type="AlphaFoldDB" id="A0A177ECI6"/>
<dbReference type="OrthoDB" id="5857104at2759"/>
<dbReference type="GO" id="GO:0000785">
    <property type="term" value="C:chromatin"/>
    <property type="evidence" value="ECO:0007669"/>
    <property type="project" value="TreeGrafter"/>
</dbReference>
<dbReference type="Pfam" id="PF00271">
    <property type="entry name" value="Helicase_C"/>
    <property type="match status" value="1"/>
</dbReference>
<dbReference type="GO" id="GO:0031491">
    <property type="term" value="F:nucleosome binding"/>
    <property type="evidence" value="ECO:0007669"/>
    <property type="project" value="InterPro"/>
</dbReference>
<keyword evidence="16" id="KW-1185">Reference proteome</keyword>
<keyword evidence="7" id="KW-0067">ATP-binding</keyword>
<comment type="subcellular location">
    <subcellularLocation>
        <location evidence="1">Nucleus</location>
    </subcellularLocation>
</comment>
<evidence type="ECO:0000256" key="6">
    <source>
        <dbReference type="ARBA" id="ARBA00022806"/>
    </source>
</evidence>
<dbReference type="SUPFAM" id="SSF52540">
    <property type="entry name" value="P-loop containing nucleoside triphosphate hydrolases"/>
    <property type="match status" value="2"/>
</dbReference>
<dbReference type="PROSITE" id="PS51293">
    <property type="entry name" value="SANT"/>
    <property type="match status" value="1"/>
</dbReference>
<dbReference type="InterPro" id="IPR014001">
    <property type="entry name" value="Helicase_ATP-bd"/>
</dbReference>
<evidence type="ECO:0000256" key="1">
    <source>
        <dbReference type="ARBA" id="ARBA00004123"/>
    </source>
</evidence>
<dbReference type="Proteomes" id="UP000185944">
    <property type="component" value="Unassembled WGS sequence"/>
</dbReference>
<dbReference type="GO" id="GO:0140658">
    <property type="term" value="F:ATP-dependent chromatin remodeler activity"/>
    <property type="evidence" value="ECO:0007669"/>
    <property type="project" value="TreeGrafter"/>
</dbReference>
<dbReference type="GeneID" id="93647654"/>
<dbReference type="GO" id="GO:0034728">
    <property type="term" value="P:nucleosome organization"/>
    <property type="evidence" value="ECO:0007669"/>
    <property type="project" value="TreeGrafter"/>
</dbReference>
<dbReference type="STRING" id="1805483.A0A177ECI6"/>
<dbReference type="Gene3D" id="3.40.50.10810">
    <property type="entry name" value="Tandem AAA-ATPase domain"/>
    <property type="match status" value="1"/>
</dbReference>
<dbReference type="GO" id="GO:0003677">
    <property type="term" value="F:DNA binding"/>
    <property type="evidence" value="ECO:0007669"/>
    <property type="project" value="UniProtKB-KW"/>
</dbReference>
<gene>
    <name evidence="15" type="ORF">NEDG_01304</name>
</gene>
<reference evidence="15 16" key="1">
    <citation type="submission" date="2016-02" db="EMBL/GenBank/DDBJ databases">
        <title>Discovery of a natural microsporidian pathogen with a broad tissue tropism in Caenorhabditis elegans.</title>
        <authorList>
            <person name="Luallen R.J."/>
            <person name="Reinke A.W."/>
            <person name="Tong L."/>
            <person name="Botts M.R."/>
            <person name="Felix M.-A."/>
            <person name="Troemel E.R."/>
        </authorList>
    </citation>
    <scope>NUCLEOTIDE SEQUENCE [LARGE SCALE GENOMIC DNA]</scope>
    <source>
        <strain evidence="15 16">JUm2807</strain>
    </source>
</reference>
<dbReference type="SMART" id="SM00487">
    <property type="entry name" value="DEXDc"/>
    <property type="match status" value="1"/>
</dbReference>
<evidence type="ECO:0000256" key="10">
    <source>
        <dbReference type="ARBA" id="ARBA00023242"/>
    </source>
</evidence>
<dbReference type="PANTHER" id="PTHR45623:SF49">
    <property type="entry name" value="SWI_SNF-RELATED MATRIX-ASSOCIATED ACTIN-DEPENDENT REGULATOR OF CHROMATIN SUBFAMILY A MEMBER 5"/>
    <property type="match status" value="1"/>
</dbReference>
<dbReference type="InterPro" id="IPR009057">
    <property type="entry name" value="Homeodomain-like_sf"/>
</dbReference>
<evidence type="ECO:0000256" key="11">
    <source>
        <dbReference type="SAM" id="MobiDB-lite"/>
    </source>
</evidence>